<sequence length="377" mass="43575">MKVRLIAILLILVMGMQSCDSNEKEFEWTDDIANITNKNIHQWLRKAPLGEEWNPYADNENQAVITNEKQVFPFLGGFYNEEGKLTSSGDNRDIFIDETVIYKDPELGESFVHAALLYEPEEAFIKDFYSEMGNVLMSGVDAIHESYQADLTQTQIFNKNKTYKTAVYWVHSGYHTFLMGFYQQGKLVFQLAFPCVDKERGLAKLQQVNQSLELNIKEWEAAEAKDLEKTKKAQSFWEDPYYGIYLNNLVPQMRVKIKNTNYKKYKSQIAKEEGVDYLFGYVNGEGEHKLRFSMKELAVSKEEYEDEMTDFNVLPNENGIGPVYLIKQEIDGNLIELEAETFFRKGKVLKISATYPTQDSAANKEINGVLTHLHIYR</sequence>
<dbReference type="Proteomes" id="UP000659388">
    <property type="component" value="Unassembled WGS sequence"/>
</dbReference>
<dbReference type="RefSeq" id="WP_202246413.1">
    <property type="nucleotide sequence ID" value="NZ_JAESIY010000014.1"/>
</dbReference>
<organism evidence="1 2">
    <name type="scientific">Fulvivirga sediminis</name>
    <dbReference type="NCBI Taxonomy" id="2803949"/>
    <lineage>
        <taxon>Bacteria</taxon>
        <taxon>Pseudomonadati</taxon>
        <taxon>Bacteroidota</taxon>
        <taxon>Cytophagia</taxon>
        <taxon>Cytophagales</taxon>
        <taxon>Fulvivirgaceae</taxon>
        <taxon>Fulvivirga</taxon>
    </lineage>
</organism>
<accession>A0A937FB01</accession>
<evidence type="ECO:0000313" key="2">
    <source>
        <dbReference type="Proteomes" id="UP000659388"/>
    </source>
</evidence>
<dbReference type="PROSITE" id="PS51257">
    <property type="entry name" value="PROKAR_LIPOPROTEIN"/>
    <property type="match status" value="1"/>
</dbReference>
<dbReference type="EMBL" id="JAESIY010000014">
    <property type="protein sequence ID" value="MBL3658621.1"/>
    <property type="molecule type" value="Genomic_DNA"/>
</dbReference>
<reference evidence="1" key="1">
    <citation type="submission" date="2021-01" db="EMBL/GenBank/DDBJ databases">
        <title>Fulvivirga kasyanovii gen. nov., sp nov., a novel member of the phylum Bacteroidetes isolated from seawater in a mussel farm.</title>
        <authorList>
            <person name="Zhao L.-H."/>
            <person name="Wang Z.-J."/>
        </authorList>
    </citation>
    <scope>NUCLEOTIDE SEQUENCE</scope>
    <source>
        <strain evidence="1">2943</strain>
    </source>
</reference>
<name>A0A937FB01_9BACT</name>
<comment type="caution">
    <text evidence="1">The sequence shown here is derived from an EMBL/GenBank/DDBJ whole genome shotgun (WGS) entry which is preliminary data.</text>
</comment>
<proteinExistence type="predicted"/>
<dbReference type="AlphaFoldDB" id="A0A937FB01"/>
<keyword evidence="2" id="KW-1185">Reference proteome</keyword>
<gene>
    <name evidence="1" type="ORF">JL102_20895</name>
</gene>
<protein>
    <submittedName>
        <fullName evidence="1">Uncharacterized protein</fullName>
    </submittedName>
</protein>
<evidence type="ECO:0000313" key="1">
    <source>
        <dbReference type="EMBL" id="MBL3658621.1"/>
    </source>
</evidence>